<sequence>MMTNQRRVMLLLPLFVVWVVVASAGLFYFGNQHYGQFAGELDWQNSVTTEFNLSALNVEVTPGIQVVHVQQPNCICNSRAENHMALFAGDYQVPGSSQHRRQIAEVLAAGFLLPASPAVLIFENGRLIYAGPYATGPLCSVSDSLIAPILRKEVRLPGLWLNGEAKACRCSFKAE</sequence>
<dbReference type="InterPro" id="IPR045494">
    <property type="entry name" value="DUF6436"/>
</dbReference>
<accession>A0ABS6MFF1</accession>
<dbReference type="RefSeq" id="WP_217666413.1">
    <property type="nucleotide sequence ID" value="NZ_JAHRID010000001.1"/>
</dbReference>
<proteinExistence type="predicted"/>
<name>A0ABS6MFF1_9GAMM</name>
<organism evidence="2 3">
    <name type="scientific">Arsukibacterium indicum</name>
    <dbReference type="NCBI Taxonomy" id="2848612"/>
    <lineage>
        <taxon>Bacteria</taxon>
        <taxon>Pseudomonadati</taxon>
        <taxon>Pseudomonadota</taxon>
        <taxon>Gammaproteobacteria</taxon>
        <taxon>Chromatiales</taxon>
        <taxon>Chromatiaceae</taxon>
        <taxon>Arsukibacterium</taxon>
    </lineage>
</organism>
<protein>
    <recommendedName>
        <fullName evidence="1">DUF6436 domain-containing protein</fullName>
    </recommendedName>
</protein>
<dbReference type="Proteomes" id="UP000704611">
    <property type="component" value="Unassembled WGS sequence"/>
</dbReference>
<gene>
    <name evidence="2" type="ORF">KQY15_00355</name>
</gene>
<keyword evidence="3" id="KW-1185">Reference proteome</keyword>
<evidence type="ECO:0000313" key="2">
    <source>
        <dbReference type="EMBL" id="MBV2127546.1"/>
    </source>
</evidence>
<comment type="caution">
    <text evidence="2">The sequence shown here is derived from an EMBL/GenBank/DDBJ whole genome shotgun (WGS) entry which is preliminary data.</text>
</comment>
<evidence type="ECO:0000313" key="3">
    <source>
        <dbReference type="Proteomes" id="UP000704611"/>
    </source>
</evidence>
<dbReference type="EMBL" id="JAHRID010000001">
    <property type="protein sequence ID" value="MBV2127546.1"/>
    <property type="molecule type" value="Genomic_DNA"/>
</dbReference>
<reference evidence="2 3" key="1">
    <citation type="submission" date="2021-06" db="EMBL/GenBank/DDBJ databases">
        <title>Rheinheimera indica sp. nov., isolated from deep-sea sediment.</title>
        <authorList>
            <person name="Wang Z."/>
            <person name="Zhang X.-Y."/>
        </authorList>
    </citation>
    <scope>NUCLEOTIDE SEQUENCE [LARGE SCALE GENOMIC DNA]</scope>
    <source>
        <strain evidence="2 3">SM2107</strain>
    </source>
</reference>
<dbReference type="Pfam" id="PF20029">
    <property type="entry name" value="DUF6436"/>
    <property type="match status" value="1"/>
</dbReference>
<feature type="domain" description="DUF6436" evidence="1">
    <location>
        <begin position="58"/>
        <end position="171"/>
    </location>
</feature>
<evidence type="ECO:0000259" key="1">
    <source>
        <dbReference type="Pfam" id="PF20029"/>
    </source>
</evidence>